<gene>
    <name evidence="5" type="ORF">AKO1_002143</name>
</gene>
<dbReference type="GO" id="GO:0006412">
    <property type="term" value="P:translation"/>
    <property type="evidence" value="ECO:0007669"/>
    <property type="project" value="InterPro"/>
</dbReference>
<comment type="similarity">
    <text evidence="1">Belongs to the eukaryotic ribosomal protein eL33 family.</text>
</comment>
<keyword evidence="2 5" id="KW-0689">Ribosomal protein</keyword>
<dbReference type="InterPro" id="IPR001780">
    <property type="entry name" value="Ribosomal_eL33"/>
</dbReference>
<dbReference type="SUPFAM" id="SSF50447">
    <property type="entry name" value="Translation proteins"/>
    <property type="match status" value="1"/>
</dbReference>
<evidence type="ECO:0000256" key="2">
    <source>
        <dbReference type="ARBA" id="ARBA00022980"/>
    </source>
</evidence>
<protein>
    <submittedName>
        <fullName evidence="5">Ribosomal protein L33</fullName>
    </submittedName>
</protein>
<dbReference type="InterPro" id="IPR009000">
    <property type="entry name" value="Transl_B-barrel_sf"/>
</dbReference>
<dbReference type="GO" id="GO:1990904">
    <property type="term" value="C:ribonucleoprotein complex"/>
    <property type="evidence" value="ECO:0007669"/>
    <property type="project" value="UniProtKB-KW"/>
</dbReference>
<evidence type="ECO:0000313" key="6">
    <source>
        <dbReference type="Proteomes" id="UP001431209"/>
    </source>
</evidence>
<dbReference type="GO" id="GO:0005840">
    <property type="term" value="C:ribosome"/>
    <property type="evidence" value="ECO:0007669"/>
    <property type="project" value="UniProtKB-KW"/>
</dbReference>
<dbReference type="AlphaFoldDB" id="A0AAW2Z8X1"/>
<feature type="compositionally biased region" description="Polar residues" evidence="4">
    <location>
        <begin position="1"/>
        <end position="11"/>
    </location>
</feature>
<evidence type="ECO:0000313" key="5">
    <source>
        <dbReference type="EMBL" id="KAL0485875.1"/>
    </source>
</evidence>
<comment type="caution">
    <text evidence="5">The sequence shown here is derived from an EMBL/GenBank/DDBJ whole genome shotgun (WGS) entry which is preliminary data.</text>
</comment>
<evidence type="ECO:0000256" key="3">
    <source>
        <dbReference type="ARBA" id="ARBA00023274"/>
    </source>
</evidence>
<accession>A0AAW2Z8X1</accession>
<dbReference type="InterPro" id="IPR038661">
    <property type="entry name" value="Ribosomal_eL33_sf"/>
</dbReference>
<dbReference type="HAMAP" id="MF_00573">
    <property type="entry name" value="Ribosomal_eL33"/>
    <property type="match status" value="1"/>
</dbReference>
<proteinExistence type="inferred from homology"/>
<dbReference type="Pfam" id="PF01247">
    <property type="entry name" value="Ribosomal_L35Ae"/>
    <property type="match status" value="1"/>
</dbReference>
<dbReference type="GO" id="GO:0003735">
    <property type="term" value="F:structural constituent of ribosome"/>
    <property type="evidence" value="ECO:0007669"/>
    <property type="project" value="InterPro"/>
</dbReference>
<dbReference type="Proteomes" id="UP001431209">
    <property type="component" value="Unassembled WGS sequence"/>
</dbReference>
<keyword evidence="3" id="KW-0687">Ribonucleoprotein</keyword>
<dbReference type="PANTHER" id="PTHR10902">
    <property type="entry name" value="60S RIBOSOMAL PROTEIN L35A"/>
    <property type="match status" value="1"/>
</dbReference>
<evidence type="ECO:0000256" key="4">
    <source>
        <dbReference type="SAM" id="MobiDB-lite"/>
    </source>
</evidence>
<reference evidence="5 6" key="1">
    <citation type="submission" date="2024-03" db="EMBL/GenBank/DDBJ databases">
        <title>The Acrasis kona genome and developmental transcriptomes reveal deep origins of eukaryotic multicellular pathways.</title>
        <authorList>
            <person name="Sheikh S."/>
            <person name="Fu C.-J."/>
            <person name="Brown M.W."/>
            <person name="Baldauf S.L."/>
        </authorList>
    </citation>
    <scope>NUCLEOTIDE SEQUENCE [LARGE SCALE GENOMIC DNA]</scope>
    <source>
        <strain evidence="5 6">ATCC MYA-3509</strain>
    </source>
</reference>
<dbReference type="EMBL" id="JAOPGA020001177">
    <property type="protein sequence ID" value="KAL0485875.1"/>
    <property type="molecule type" value="Genomic_DNA"/>
</dbReference>
<name>A0AAW2Z8X1_9EUKA</name>
<dbReference type="FunFam" id="2.40.10.190:FF:000001">
    <property type="entry name" value="60S ribosomal protein L35a"/>
    <property type="match status" value="1"/>
</dbReference>
<sequence>MSDAQVATTTQAKKRGEPKAKKVVAKPVKRVSARLYSRGVILGYKRSLVKQYRHTSLLRIEGVQDKKDTKFYLGKRVAYLYTAKTKKTGPNTYKGKRVIWGRIADYHGNSGVVKAKFSPQLPPSSIGQPVRVFLFPSNV</sequence>
<organism evidence="5 6">
    <name type="scientific">Acrasis kona</name>
    <dbReference type="NCBI Taxonomy" id="1008807"/>
    <lineage>
        <taxon>Eukaryota</taxon>
        <taxon>Discoba</taxon>
        <taxon>Heterolobosea</taxon>
        <taxon>Tetramitia</taxon>
        <taxon>Eutetramitia</taxon>
        <taxon>Acrasidae</taxon>
        <taxon>Acrasis</taxon>
    </lineage>
</organism>
<keyword evidence="6" id="KW-1185">Reference proteome</keyword>
<evidence type="ECO:0000256" key="1">
    <source>
        <dbReference type="ARBA" id="ARBA00009269"/>
    </source>
</evidence>
<dbReference type="Gene3D" id="2.40.10.190">
    <property type="entry name" value="translation elongation factor selb, chain A, domain 4"/>
    <property type="match status" value="1"/>
</dbReference>
<feature type="region of interest" description="Disordered" evidence="4">
    <location>
        <begin position="1"/>
        <end position="20"/>
    </location>
</feature>